<evidence type="ECO:0000256" key="1">
    <source>
        <dbReference type="SAM" id="MobiDB-lite"/>
    </source>
</evidence>
<accession>A0AAD0P7G7</accession>
<protein>
    <submittedName>
        <fullName evidence="2">Uncharacterized protein</fullName>
    </submittedName>
</protein>
<organism evidence="2 3">
    <name type="scientific">Mycobacterium leprae</name>
    <dbReference type="NCBI Taxonomy" id="1769"/>
    <lineage>
        <taxon>Bacteria</taxon>
        <taxon>Bacillati</taxon>
        <taxon>Actinomycetota</taxon>
        <taxon>Actinomycetes</taxon>
        <taxon>Mycobacteriales</taxon>
        <taxon>Mycobacteriaceae</taxon>
        <taxon>Mycobacterium</taxon>
    </lineage>
</organism>
<sequence length="82" mass="8601">MAQQLELGEANITARLGFGSPGSTFGMRTGDRAGTLGRARQHQPDGAGRCVLGDGWSRRVDKPSAIPILAPDEDADPQAVRA</sequence>
<evidence type="ECO:0000313" key="2">
    <source>
        <dbReference type="EMBL" id="AWV48607.1"/>
    </source>
</evidence>
<reference evidence="2 3" key="1">
    <citation type="submission" date="2018-05" db="EMBL/GenBank/DDBJ databases">
        <title>Evolution of small genomes with special reference to Mycobacterium leprae.</title>
        <authorList>
            <person name="Mohanty P.S."/>
            <person name="Bansal A.K."/>
            <person name="Gupta U.D."/>
            <person name="Naaz F."/>
            <person name="Dwivedi V.D."/>
            <person name="Singh H."/>
            <person name="Gupta G."/>
            <person name="Sharma S."/>
            <person name="Arora M."/>
        </authorList>
    </citation>
    <scope>NUCLEOTIDE SEQUENCE [LARGE SCALE GENOMIC DNA]</scope>
    <source>
        <strain evidence="2 3">MRHRU-235-G</strain>
    </source>
</reference>
<evidence type="ECO:0000313" key="3">
    <source>
        <dbReference type="Proteomes" id="UP000249682"/>
    </source>
</evidence>
<proteinExistence type="predicted"/>
<dbReference type="EMBL" id="CP029543">
    <property type="protein sequence ID" value="AWV48607.1"/>
    <property type="molecule type" value="Genomic_DNA"/>
</dbReference>
<gene>
    <name evidence="2" type="ORF">DIJ64_12705</name>
</gene>
<dbReference type="AlphaFoldDB" id="A0AAD0P7G7"/>
<dbReference type="Proteomes" id="UP000249682">
    <property type="component" value="Chromosome"/>
</dbReference>
<name>A0AAD0P7G7_MYCLR</name>
<feature type="region of interest" description="Disordered" evidence="1">
    <location>
        <begin position="16"/>
        <end position="54"/>
    </location>
</feature>